<dbReference type="AlphaFoldDB" id="A0A812WTC4"/>
<organism evidence="3 4">
    <name type="scientific">Symbiodinium necroappetens</name>
    <dbReference type="NCBI Taxonomy" id="1628268"/>
    <lineage>
        <taxon>Eukaryota</taxon>
        <taxon>Sar</taxon>
        <taxon>Alveolata</taxon>
        <taxon>Dinophyceae</taxon>
        <taxon>Suessiales</taxon>
        <taxon>Symbiodiniaceae</taxon>
        <taxon>Symbiodinium</taxon>
    </lineage>
</organism>
<keyword evidence="4" id="KW-1185">Reference proteome</keyword>
<accession>A0A812WTC4</accession>
<proteinExistence type="predicted"/>
<feature type="region of interest" description="Disordered" evidence="1">
    <location>
        <begin position="624"/>
        <end position="687"/>
    </location>
</feature>
<dbReference type="Proteomes" id="UP000601435">
    <property type="component" value="Unassembled WGS sequence"/>
</dbReference>
<dbReference type="Gene3D" id="2.30.42.10">
    <property type="match status" value="1"/>
</dbReference>
<gene>
    <name evidence="3" type="ORF">SNEC2469_LOCUS19822</name>
</gene>
<dbReference type="InterPro" id="IPR036034">
    <property type="entry name" value="PDZ_sf"/>
</dbReference>
<feature type="domain" description="PDZ" evidence="2">
    <location>
        <begin position="879"/>
        <end position="964"/>
    </location>
</feature>
<dbReference type="InterPro" id="IPR001478">
    <property type="entry name" value="PDZ"/>
</dbReference>
<feature type="region of interest" description="Disordered" evidence="1">
    <location>
        <begin position="44"/>
        <end position="64"/>
    </location>
</feature>
<sequence length="1139" mass="124723">MIRASSERVVGRHGGSSTLRTTLSCASLASSGLFTETLMSRRSARSASLSPAPKSRGHGRCYSPRRFASRHVPTAAEELAQHSQVLEPSVIKRFDGLMRHLKRNTDKQDFEKQVLASPPDVLVPEEYDEVLRGEFSRHCSFGERLNTELMHSGKWVKMLKELGFVPGPGKAKGPCLSSLAVADIIFQRVLHDTDYGGKRLTYDFFCKALCLVAVNMYPNMDWEAAMGELLQRIATAAEEFQEQAAANEPADFSLDPNVLLVLDHFKPKLRSFLSDWSLAPPSDALQEVLERRAAPRSYERVVVCAEVQAALLAKHGRLCKEESGYSEDKELFDDQWRETFQLTLGMPCLVPGSGQLAAYLGEQEAEHAERCKEPRVRLRVIAPHEPAEAEQSCERRQVLPLPTAPASVGDWVLCVENERLLAKPGLCLEALPETLGKTHFLVAFPQQESNAQVPPEISCIDQRELVALPAKHSDWLTPVEETLKNCHEVRAALQDLQLPQAIIADEAEDEEEEDSSESCTLEAEDEDESEGHSPGKMRTRQPEHDLFGSFARRQLPSPMDARTGTGTTRLKERSIWKHTQDTVFASRASSCMLGGTLRDDDLPENQDETSMSPGLPAVKEVFEEHSEATGAPESDTRPEQDSLDPNPEASLPHQVASPERGSPERRRRPQLPSGAFSGSGFLSPKSGSASGQSLLAWAEQKGLCSPVSPDSRRSTMSSRAGKWSPAANDPYSYACGSPTMRNRRSFMSLEQLFALCKELKIMPDLMSRQAVVRIFKRAQCAGSASAHGGSNFGYLSQEAAFSLTCLLTSFDGLLFSISWSRLAPARMFICCVDSSADDKELPPAKLVTSDEVLPARSSTVAQELTIGARPAKEECFTFSVDVVRSPGTSFGVDISAAGKVCMVNAVQAGSLVGDWNNQCTPDHRIRQYDRLMAFNGDRPSKGKEMLEKLRDASGPVTITVQRPVVQQVIVSKNGKELGLGVIDGQSFLLVTRIAEGAVNDHNLAAASDQVIKVPSRIVTVDGKKGSGAELLTLMENVAGSEGTCLGIEFMQPAAFAVSIFSGRESAKAGLKAFVDAMGRIAVQAYTEEPYCDEYPEPHEKILAFLSDRLPGQIRTMRESFRYGCSGRGPAVTPGYIGRR</sequence>
<dbReference type="InterPro" id="IPR011992">
    <property type="entry name" value="EF-hand-dom_pair"/>
</dbReference>
<evidence type="ECO:0000313" key="3">
    <source>
        <dbReference type="EMBL" id="CAE7688188.1"/>
    </source>
</evidence>
<comment type="caution">
    <text evidence="3">The sequence shown here is derived from an EMBL/GenBank/DDBJ whole genome shotgun (WGS) entry which is preliminary data.</text>
</comment>
<dbReference type="PROSITE" id="PS50106">
    <property type="entry name" value="PDZ"/>
    <property type="match status" value="1"/>
</dbReference>
<evidence type="ECO:0000259" key="2">
    <source>
        <dbReference type="PROSITE" id="PS50106"/>
    </source>
</evidence>
<feature type="region of interest" description="Disordered" evidence="1">
    <location>
        <begin position="507"/>
        <end position="542"/>
    </location>
</feature>
<feature type="region of interest" description="Disordered" evidence="1">
    <location>
        <begin position="704"/>
        <end position="723"/>
    </location>
</feature>
<feature type="compositionally biased region" description="Acidic residues" evidence="1">
    <location>
        <begin position="507"/>
        <end position="529"/>
    </location>
</feature>
<protein>
    <recommendedName>
        <fullName evidence="2">PDZ domain-containing protein</fullName>
    </recommendedName>
</protein>
<evidence type="ECO:0000256" key="1">
    <source>
        <dbReference type="SAM" id="MobiDB-lite"/>
    </source>
</evidence>
<name>A0A812WTC4_9DINO</name>
<dbReference type="EMBL" id="CAJNJA010034141">
    <property type="protein sequence ID" value="CAE7688188.1"/>
    <property type="molecule type" value="Genomic_DNA"/>
</dbReference>
<dbReference type="SUPFAM" id="SSF47473">
    <property type="entry name" value="EF-hand"/>
    <property type="match status" value="1"/>
</dbReference>
<evidence type="ECO:0000313" key="4">
    <source>
        <dbReference type="Proteomes" id="UP000601435"/>
    </source>
</evidence>
<feature type="compositionally biased region" description="Low complexity" evidence="1">
    <location>
        <begin position="45"/>
        <end position="54"/>
    </location>
</feature>
<dbReference type="Gene3D" id="1.10.238.10">
    <property type="entry name" value="EF-hand"/>
    <property type="match status" value="1"/>
</dbReference>
<dbReference type="OrthoDB" id="423627at2759"/>
<reference evidence="3" key="1">
    <citation type="submission" date="2021-02" db="EMBL/GenBank/DDBJ databases">
        <authorList>
            <person name="Dougan E. K."/>
            <person name="Rhodes N."/>
            <person name="Thang M."/>
            <person name="Chan C."/>
        </authorList>
    </citation>
    <scope>NUCLEOTIDE SEQUENCE</scope>
</reference>